<dbReference type="EMBL" id="CAJEWN010000200">
    <property type="protein sequence ID" value="CAD2172458.1"/>
    <property type="molecule type" value="Genomic_DNA"/>
</dbReference>
<reference evidence="9 10" key="1">
    <citation type="submission" date="2020-08" db="EMBL/GenBank/DDBJ databases">
        <authorList>
            <person name="Koutsovoulos G."/>
            <person name="Danchin GJ E."/>
        </authorList>
    </citation>
    <scope>NUCLEOTIDE SEQUENCE [LARGE SCALE GENOMIC DNA]</scope>
</reference>
<dbReference type="HAMAP" id="MF_00155">
    <property type="entry name" value="CtaG"/>
    <property type="match status" value="1"/>
</dbReference>
<evidence type="ECO:0000313" key="9">
    <source>
        <dbReference type="EMBL" id="CAD2172458.1"/>
    </source>
</evidence>
<keyword evidence="3 8" id="KW-0812">Transmembrane</keyword>
<gene>
    <name evidence="9" type="ORF">MENT_LOCUS24011</name>
</gene>
<evidence type="ECO:0000256" key="3">
    <source>
        <dbReference type="ARBA" id="ARBA00022692"/>
    </source>
</evidence>
<evidence type="ECO:0000256" key="1">
    <source>
        <dbReference type="ARBA" id="ARBA00004007"/>
    </source>
</evidence>
<evidence type="ECO:0000256" key="6">
    <source>
        <dbReference type="ARBA" id="ARBA00063165"/>
    </source>
</evidence>
<dbReference type="OrthoDB" id="1704689at2759"/>
<accession>A0A6V7VDH6</accession>
<dbReference type="FunFam" id="2.60.370.10:FF:000001">
    <property type="entry name" value="COX11 cytochrome c oxidase assembly homolog"/>
    <property type="match status" value="1"/>
</dbReference>
<evidence type="ECO:0000256" key="5">
    <source>
        <dbReference type="ARBA" id="ARBA00023136"/>
    </source>
</evidence>
<feature type="transmembrane region" description="Helical" evidence="8">
    <location>
        <begin position="282"/>
        <end position="304"/>
    </location>
</feature>
<evidence type="ECO:0000256" key="2">
    <source>
        <dbReference type="ARBA" id="ARBA00004243"/>
    </source>
</evidence>
<dbReference type="SUPFAM" id="SSF110111">
    <property type="entry name" value="Ctag/Cox11"/>
    <property type="match status" value="1"/>
</dbReference>
<comment type="caution">
    <text evidence="9">The sequence shown here is derived from an EMBL/GenBank/DDBJ whole genome shotgun (WGS) entry which is preliminary data.</text>
</comment>
<keyword evidence="5 8" id="KW-0472">Membrane</keyword>
<proteinExistence type="inferred from homology"/>
<dbReference type="PANTHER" id="PTHR21320">
    <property type="entry name" value="CYTOCHROME C OXIDASE ASSEMBLY PROTEIN COX11-RELATED"/>
    <property type="match status" value="1"/>
</dbReference>
<comment type="subunit">
    <text evidence="6">Interacts with CNNM4/ACDP4. Interacts with RANBP2.</text>
</comment>
<dbReference type="GO" id="GO:0005507">
    <property type="term" value="F:copper ion binding"/>
    <property type="evidence" value="ECO:0007669"/>
    <property type="project" value="InterPro"/>
</dbReference>
<evidence type="ECO:0000256" key="8">
    <source>
        <dbReference type="SAM" id="Phobius"/>
    </source>
</evidence>
<dbReference type="InterPro" id="IPR007533">
    <property type="entry name" value="Cyt_c_oxidase_assmbl_CtaG"/>
</dbReference>
<dbReference type="AlphaFoldDB" id="A0A6V7VDH6"/>
<comment type="function">
    <text evidence="1">Exerts its effect at some terminal stage of cytochrome c oxidase synthesis, probably by being involved in the insertion of the copper B into subunit I.</text>
</comment>
<keyword evidence="4 8" id="KW-1133">Transmembrane helix</keyword>
<evidence type="ECO:0000256" key="7">
    <source>
        <dbReference type="ARBA" id="ARBA00068998"/>
    </source>
</evidence>
<dbReference type="Pfam" id="PF04442">
    <property type="entry name" value="CtaG_Cox11"/>
    <property type="match status" value="1"/>
</dbReference>
<organism evidence="9 10">
    <name type="scientific">Meloidogyne enterolobii</name>
    <name type="common">Root-knot nematode worm</name>
    <name type="synonym">Meloidogyne mayaguensis</name>
    <dbReference type="NCBI Taxonomy" id="390850"/>
    <lineage>
        <taxon>Eukaryota</taxon>
        <taxon>Metazoa</taxon>
        <taxon>Ecdysozoa</taxon>
        <taxon>Nematoda</taxon>
        <taxon>Chromadorea</taxon>
        <taxon>Rhabditida</taxon>
        <taxon>Tylenchina</taxon>
        <taxon>Tylenchomorpha</taxon>
        <taxon>Tylenchoidea</taxon>
        <taxon>Meloidogynidae</taxon>
        <taxon>Meloidogyninae</taxon>
        <taxon>Meloidogyne</taxon>
    </lineage>
</organism>
<dbReference type="GO" id="GO:0005743">
    <property type="term" value="C:mitochondrial inner membrane"/>
    <property type="evidence" value="ECO:0007669"/>
    <property type="project" value="UniProtKB-SubCell"/>
</dbReference>
<comment type="subcellular location">
    <subcellularLocation>
        <location evidence="2">Mitochondrion inner membrane</location>
        <topology evidence="2">Single-pass membrane protein</topology>
        <orientation evidence="2">Intermembrane side</orientation>
    </subcellularLocation>
</comment>
<protein>
    <recommendedName>
        <fullName evidence="7">Cytochrome c oxidase assembly protein COX11, mitochondrial</fullName>
    </recommendedName>
</protein>
<dbReference type="PANTHER" id="PTHR21320:SF3">
    <property type="entry name" value="CYTOCHROME C OXIDASE ASSEMBLY PROTEIN COX11, MITOCHONDRIAL-RELATED"/>
    <property type="match status" value="1"/>
</dbReference>
<evidence type="ECO:0000256" key="4">
    <source>
        <dbReference type="ARBA" id="ARBA00022989"/>
    </source>
</evidence>
<dbReference type="Gene3D" id="2.60.370.10">
    <property type="entry name" value="Ctag/Cox11"/>
    <property type="match status" value="1"/>
</dbReference>
<dbReference type="Proteomes" id="UP000580250">
    <property type="component" value="Unassembled WGS sequence"/>
</dbReference>
<dbReference type="InterPro" id="IPR023471">
    <property type="entry name" value="CtaG/Cox11_dom_sf"/>
</dbReference>
<evidence type="ECO:0000313" key="10">
    <source>
        <dbReference type="Proteomes" id="UP000580250"/>
    </source>
</evidence>
<name>A0A6V7VDH6_MELEN</name>
<dbReference type="NCBIfam" id="NF003465">
    <property type="entry name" value="PRK05089.1"/>
    <property type="match status" value="1"/>
</dbReference>
<sequence length="493" mass="56696">MNGSSRISSDFNNLFTPSLIDEIKFLTQIHSKLANNFVKLRELLKQFNSVEMAKEVLLNDSITFREHPDILNTVKAKLHQKANNILEELNIYSSQLLFIHSKLNNFPQNKFNYYQFIEDDISIIKNHTNRLKNLLDSFIVQFNGVLPFLNQTIDPPLFCNLSKQLEPELSFSFEISDTKAYPNWVVQRILCMFPTKILFLKGVTPSSLFKCYLGTGNKFTFLQQIKFISTSSFKPTLFILRRQNNNFFKINFQQQNVYFSSSPKQPSSVQRFLSKFESDSTAVYYISGIAVIMLGLSFAFIPFFRILCETTSFNGVAQIARNLNKIATMEKVDDCLIRVQFNADVPSSMQWKFKPLQDEIYVSPGETALAFFTAYNPTNKPIVGISTYNLSPFQAAYYFNKIQCFCFDEQILNPGEEVDLPVFFYIDPDFVNDPLLEDVTNLLLSYTFFESGSDLKLPSPFDPNNRPLNKSLQKFEEKEKKTGSLLESVNAIA</sequence>